<reference evidence="10" key="1">
    <citation type="submission" date="2017-09" db="EMBL/GenBank/DDBJ databases">
        <title>Depth-based differentiation of microbial function through sediment-hosted aquifers and enrichment of novel symbionts in the deep terrestrial subsurface.</title>
        <authorList>
            <person name="Probst A.J."/>
            <person name="Ladd B."/>
            <person name="Jarett J.K."/>
            <person name="Geller-Mcgrath D.E."/>
            <person name="Sieber C.M.K."/>
            <person name="Emerson J.B."/>
            <person name="Anantharaman K."/>
            <person name="Thomas B.C."/>
            <person name="Malmstrom R."/>
            <person name="Stieglmeier M."/>
            <person name="Klingl A."/>
            <person name="Woyke T."/>
            <person name="Ryan C.M."/>
            <person name="Banfield J.F."/>
        </authorList>
    </citation>
    <scope>NUCLEOTIDE SEQUENCE [LARGE SCALE GENOMIC DNA]</scope>
</reference>
<dbReference type="GO" id="GO:0006094">
    <property type="term" value="P:gluconeogenesis"/>
    <property type="evidence" value="ECO:0007669"/>
    <property type="project" value="TreeGrafter"/>
</dbReference>
<evidence type="ECO:0000256" key="5">
    <source>
        <dbReference type="ARBA" id="ARBA00022777"/>
    </source>
</evidence>
<dbReference type="PRINTS" id="PR00477">
    <property type="entry name" value="PHGLYCKINASE"/>
</dbReference>
<dbReference type="GO" id="GO:0005524">
    <property type="term" value="F:ATP binding"/>
    <property type="evidence" value="ECO:0007669"/>
    <property type="project" value="UniProtKB-KW"/>
</dbReference>
<sequence length="359" mass="38546">MRTIRDIRLFENIPILVRAALNVPVENGCVVNNYRLRRAVPTIRFLAERGAKVVLIGHSGEKGTETLEPVARALGELIQDVSFFDESIGERVRAAIRDLSPGHVLVLENLRRDRGERGNDLAFARELAALADVFVQDSFDTCHRTHASIVSIPELLPSYAGLLLEEEIQGLLQALTPTHPSLAVIGGAKFSTKEPVLAMLLEKYDKVFVGGALANDFLKASGQEVWESIVSIADPARVKNLLANPKLVLPIDSVTKNDQILDQGPGTIALLANLAQKAKTILWNGPLGNYENGFVDATDAFAYAVANSSSHSIIGGGDTVAAIENLGLLPHFSFVSTGGGAMLDFLAKGTLPGIEALDK</sequence>
<dbReference type="PIRSF" id="PIRSF000724">
    <property type="entry name" value="Pgk"/>
    <property type="match status" value="1"/>
</dbReference>
<dbReference type="PANTHER" id="PTHR11406">
    <property type="entry name" value="PHOSPHOGLYCERATE KINASE"/>
    <property type="match status" value="1"/>
</dbReference>
<feature type="binding site" evidence="7">
    <location>
        <position position="291"/>
    </location>
    <ligand>
        <name>ATP</name>
        <dbReference type="ChEBI" id="CHEBI:30616"/>
    </ligand>
</feature>
<protein>
    <recommendedName>
        <fullName evidence="2 8">Phosphoglycerate kinase</fullName>
        <ecNumber evidence="2 8">2.7.2.3</ecNumber>
    </recommendedName>
</protein>
<evidence type="ECO:0000256" key="1">
    <source>
        <dbReference type="ARBA" id="ARBA00000642"/>
    </source>
</evidence>
<feature type="non-terminal residue" evidence="9">
    <location>
        <position position="359"/>
    </location>
</feature>
<dbReference type="InterPro" id="IPR001576">
    <property type="entry name" value="Phosphoglycerate_kinase"/>
</dbReference>
<comment type="caution">
    <text evidence="9">The sequence shown here is derived from an EMBL/GenBank/DDBJ whole genome shotgun (WGS) entry which is preliminary data.</text>
</comment>
<keyword evidence="6 7" id="KW-0067">ATP-binding</keyword>
<dbReference type="PANTHER" id="PTHR11406:SF23">
    <property type="entry name" value="PHOSPHOGLYCERATE KINASE 1, CHLOROPLASTIC-RELATED"/>
    <property type="match status" value="1"/>
</dbReference>
<dbReference type="InterPro" id="IPR015824">
    <property type="entry name" value="Phosphoglycerate_kinase_N"/>
</dbReference>
<evidence type="ECO:0000256" key="7">
    <source>
        <dbReference type="PIRSR" id="PIRSR000724-2"/>
    </source>
</evidence>
<proteinExistence type="inferred from homology"/>
<dbReference type="InterPro" id="IPR036043">
    <property type="entry name" value="Phosphoglycerate_kinase_sf"/>
</dbReference>
<keyword evidence="4" id="KW-0547">Nucleotide-binding</keyword>
<evidence type="ECO:0000313" key="9">
    <source>
        <dbReference type="EMBL" id="PIS43145.1"/>
    </source>
</evidence>
<keyword evidence="5 8" id="KW-0418">Kinase</keyword>
<dbReference type="EC" id="2.7.2.3" evidence="2 8"/>
<dbReference type="GO" id="GO:0004618">
    <property type="term" value="F:phosphoglycerate kinase activity"/>
    <property type="evidence" value="ECO:0007669"/>
    <property type="project" value="UniProtKB-EC"/>
</dbReference>
<dbReference type="Pfam" id="PF00162">
    <property type="entry name" value="PGK"/>
    <property type="match status" value="1"/>
</dbReference>
<evidence type="ECO:0000256" key="4">
    <source>
        <dbReference type="ARBA" id="ARBA00022741"/>
    </source>
</evidence>
<dbReference type="Gene3D" id="3.40.50.1260">
    <property type="entry name" value="Phosphoglycerate kinase, N-terminal domain"/>
    <property type="match status" value="2"/>
</dbReference>
<comment type="catalytic activity">
    <reaction evidence="1 8">
        <text>(2R)-3-phosphoglycerate + ATP = (2R)-3-phospho-glyceroyl phosphate + ADP</text>
        <dbReference type="Rhea" id="RHEA:14801"/>
        <dbReference type="ChEBI" id="CHEBI:30616"/>
        <dbReference type="ChEBI" id="CHEBI:57604"/>
        <dbReference type="ChEBI" id="CHEBI:58272"/>
        <dbReference type="ChEBI" id="CHEBI:456216"/>
        <dbReference type="EC" id="2.7.2.3"/>
    </reaction>
</comment>
<comment type="similarity">
    <text evidence="8">Belongs to the phosphoglycerate kinase family.</text>
</comment>
<evidence type="ECO:0000256" key="2">
    <source>
        <dbReference type="ARBA" id="ARBA00013061"/>
    </source>
</evidence>
<feature type="binding site" evidence="7">
    <location>
        <begin position="316"/>
        <end position="319"/>
    </location>
    <ligand>
        <name>ATP</name>
        <dbReference type="ChEBI" id="CHEBI:30616"/>
    </ligand>
</feature>
<evidence type="ECO:0000313" key="10">
    <source>
        <dbReference type="Proteomes" id="UP000228687"/>
    </source>
</evidence>
<dbReference type="Proteomes" id="UP000228687">
    <property type="component" value="Unassembled WGS sequence"/>
</dbReference>
<evidence type="ECO:0000256" key="6">
    <source>
        <dbReference type="ARBA" id="ARBA00022840"/>
    </source>
</evidence>
<organism evidence="9 10">
    <name type="scientific">Candidatus Kaiserbacteria bacterium CG08_land_8_20_14_0_20_50_21</name>
    <dbReference type="NCBI Taxonomy" id="1974604"/>
    <lineage>
        <taxon>Bacteria</taxon>
        <taxon>Candidatus Kaiseribacteriota</taxon>
    </lineage>
</organism>
<gene>
    <name evidence="9" type="primary">pgk</name>
    <name evidence="9" type="ORF">COT23_02870</name>
</gene>
<dbReference type="EMBL" id="PEXT01000060">
    <property type="protein sequence ID" value="PIS43145.1"/>
    <property type="molecule type" value="Genomic_DNA"/>
</dbReference>
<dbReference type="GO" id="GO:0043531">
    <property type="term" value="F:ADP binding"/>
    <property type="evidence" value="ECO:0007669"/>
    <property type="project" value="TreeGrafter"/>
</dbReference>
<accession>A0A2H0YXD4</accession>
<evidence type="ECO:0000256" key="3">
    <source>
        <dbReference type="ARBA" id="ARBA00022679"/>
    </source>
</evidence>
<evidence type="ECO:0000256" key="8">
    <source>
        <dbReference type="RuleBase" id="RU000532"/>
    </source>
</evidence>
<dbReference type="SUPFAM" id="SSF53748">
    <property type="entry name" value="Phosphoglycerate kinase"/>
    <property type="match status" value="1"/>
</dbReference>
<dbReference type="AlphaFoldDB" id="A0A2H0YXD4"/>
<dbReference type="GO" id="GO:0006096">
    <property type="term" value="P:glycolytic process"/>
    <property type="evidence" value="ECO:0007669"/>
    <property type="project" value="InterPro"/>
</dbReference>
<feature type="binding site" evidence="7">
    <location>
        <position position="193"/>
    </location>
    <ligand>
        <name>ATP</name>
        <dbReference type="ChEBI" id="CHEBI:30616"/>
    </ligand>
</feature>
<dbReference type="GO" id="GO:0005829">
    <property type="term" value="C:cytosol"/>
    <property type="evidence" value="ECO:0007669"/>
    <property type="project" value="TreeGrafter"/>
</dbReference>
<keyword evidence="3 8" id="KW-0808">Transferase</keyword>
<name>A0A2H0YXD4_9BACT</name>